<organism evidence="2">
    <name type="scientific">bioreactor metagenome</name>
    <dbReference type="NCBI Taxonomy" id="1076179"/>
    <lineage>
        <taxon>unclassified sequences</taxon>
        <taxon>metagenomes</taxon>
        <taxon>ecological metagenomes</taxon>
    </lineage>
</organism>
<name>A0A644Y7Z0_9ZZZZ</name>
<evidence type="ECO:0000256" key="1">
    <source>
        <dbReference type="SAM" id="Phobius"/>
    </source>
</evidence>
<sequence>MVLSSMPLNILAVAGFFSTNHYCVARYEQGYRPWFYRRLAKWNAEHPNRLFFIVGTLLFIIVIACGLSSIEYQRNEPRWLDAVYILKVRPYGWLIIGMIFPFVESLACGLAFCCWIFKLIHFKLAWIVLFVASFSMFLFSFWNILPQNAFIRTMRTSYKKSMRLQELSVSDSFNGGIMARGKFSYQGDLLAELKAETGMDFSQSDSPFALKITSLGNRLYSFETLYP</sequence>
<feature type="transmembrane region" description="Helical" evidence="1">
    <location>
        <begin position="91"/>
        <end position="118"/>
    </location>
</feature>
<accession>A0A644Y7Z0</accession>
<feature type="transmembrane region" description="Helical" evidence="1">
    <location>
        <begin position="49"/>
        <end position="70"/>
    </location>
</feature>
<dbReference type="EMBL" id="VSSQ01004179">
    <property type="protein sequence ID" value="MPM24068.1"/>
    <property type="molecule type" value="Genomic_DNA"/>
</dbReference>
<gene>
    <name evidence="2" type="ORF">SDC9_70549</name>
</gene>
<feature type="transmembrane region" description="Helical" evidence="1">
    <location>
        <begin position="124"/>
        <end position="145"/>
    </location>
</feature>
<comment type="caution">
    <text evidence="2">The sequence shown here is derived from an EMBL/GenBank/DDBJ whole genome shotgun (WGS) entry which is preliminary data.</text>
</comment>
<evidence type="ECO:0000313" key="2">
    <source>
        <dbReference type="EMBL" id="MPM24068.1"/>
    </source>
</evidence>
<reference evidence="2" key="1">
    <citation type="submission" date="2019-08" db="EMBL/GenBank/DDBJ databases">
        <authorList>
            <person name="Kucharzyk K."/>
            <person name="Murdoch R.W."/>
            <person name="Higgins S."/>
            <person name="Loffler F."/>
        </authorList>
    </citation>
    <scope>NUCLEOTIDE SEQUENCE</scope>
</reference>
<keyword evidence="1" id="KW-0812">Transmembrane</keyword>
<dbReference type="AlphaFoldDB" id="A0A644Y7Z0"/>
<protein>
    <submittedName>
        <fullName evidence="2">Uncharacterized protein</fullName>
    </submittedName>
</protein>
<keyword evidence="1" id="KW-0472">Membrane</keyword>
<keyword evidence="1" id="KW-1133">Transmembrane helix</keyword>
<proteinExistence type="predicted"/>